<keyword evidence="11" id="KW-0730">Sialic acid</keyword>
<dbReference type="Gene3D" id="1.20.58.1340">
    <property type="match status" value="1"/>
</dbReference>
<evidence type="ECO:0000256" key="16">
    <source>
        <dbReference type="ARBA" id="ARBA00023296"/>
    </source>
</evidence>
<feature type="domain" description="Herpesvirus glycoprotein H C-terminal" evidence="19">
    <location>
        <begin position="675"/>
        <end position="814"/>
    </location>
</feature>
<evidence type="ECO:0000256" key="17">
    <source>
        <dbReference type="SAM" id="MobiDB-lite"/>
    </source>
</evidence>
<evidence type="ECO:0000256" key="14">
    <source>
        <dbReference type="ARBA" id="ARBA00023136"/>
    </source>
</evidence>
<comment type="subcellular location">
    <subcellularLocation>
        <location evidence="1">Virion membrane</location>
        <topology evidence="1">Single-pass type I membrane protein</topology>
    </subcellularLocation>
</comment>
<evidence type="ECO:0000256" key="6">
    <source>
        <dbReference type="ARBA" id="ARBA00022692"/>
    </source>
</evidence>
<dbReference type="GO" id="GO:0019064">
    <property type="term" value="P:fusion of virus membrane with host plasma membrane"/>
    <property type="evidence" value="ECO:0007669"/>
    <property type="project" value="UniProtKB-KW"/>
</dbReference>
<evidence type="ECO:0000256" key="7">
    <source>
        <dbReference type="ARBA" id="ARBA00022729"/>
    </source>
</evidence>
<organism evidence="20">
    <name type="scientific">Anatid alphaherpesvirus 2</name>
    <dbReference type="NCBI Taxonomy" id="3080522"/>
    <lineage>
        <taxon>Viruses</taxon>
        <taxon>Duplodnaviria</taxon>
        <taxon>Heunggongvirae</taxon>
        <taxon>Peploviricota</taxon>
        <taxon>Herviviricetes</taxon>
        <taxon>Herpesvirales</taxon>
        <taxon>Orthoherpesviridae</taxon>
        <taxon>Alphaherpesvirinae</taxon>
    </lineage>
</organism>
<reference evidence="20" key="1">
    <citation type="submission" date="2024-06" db="EMBL/GenBank/DDBJ databases">
        <title>Multidecadal high mortality disease events in Australian domestic geese associated with an alphaherpesvirus, designated Anatid alphaherpesvirus 2.</title>
        <authorList>
            <person name="Kelly-Bosma M."/>
            <person name="Neave M.J."/>
        </authorList>
    </citation>
    <scope>NUCLEOTIDE SEQUENCE</scope>
    <source>
        <strain evidence="20">ACDP 22-00165</strain>
    </source>
</reference>
<evidence type="ECO:0000256" key="10">
    <source>
        <dbReference type="ARBA" id="ARBA00022879"/>
    </source>
</evidence>
<evidence type="ECO:0000256" key="8">
    <source>
        <dbReference type="ARBA" id="ARBA00022844"/>
    </source>
</evidence>
<feature type="region of interest" description="Disordered" evidence="17">
    <location>
        <begin position="51"/>
        <end position="73"/>
    </location>
</feature>
<dbReference type="InterPro" id="IPR003493">
    <property type="entry name" value="Herpes_gH"/>
</dbReference>
<evidence type="ECO:0000313" key="20">
    <source>
        <dbReference type="EMBL" id="WOL23301.1"/>
    </source>
</evidence>
<evidence type="ECO:0000256" key="15">
    <source>
        <dbReference type="ARBA" id="ARBA00023180"/>
    </source>
</evidence>
<keyword evidence="12 18" id="KW-1133">Transmembrane helix</keyword>
<feature type="compositionally biased region" description="Acidic residues" evidence="17">
    <location>
        <begin position="51"/>
        <end position="69"/>
    </location>
</feature>
<keyword evidence="5" id="KW-1162">Viral penetration into host cytoplasm</keyword>
<keyword evidence="3" id="KW-1032">Host cell membrane</keyword>
<keyword evidence="9" id="KW-1043">Host membrane</keyword>
<sequence>MLISAAVASAYTADVADDARVNRPTQASATTAAMNALGHHHVRRMALNLEEEDDEDDYAPWPDYDDDDSGGPHWDAERWASGVTLSTVMRTDDNGLSLPDLHNLNWSMPDAVFVLVSYPDNPSRYSESKLGYLPLALAAKLDFLTRPRSRLLRSGNVVQYINTGSYPGNPYIDTTLPHSLNMVVSNGSLGATLETEPEQPTGSNPPRTLNDVTADDMTSDGVGPFILTSDLILSNPKPTCFIDPMATVSPVSYKLLRVVRFGSDAAEVIMKFGQDFSSLLISMKEATPVQLVLVRRSASLAILWPSYYSHEPIHTEPVTPFKTYVLGSGIDPSDGEYKTMVDLATCADESLDPIFQSAQLHVAMLTFAEGQPTSGDDTYFFRLVVARLWMTLFSSVQHALASGSENLNRALDNEADLKMAADAMMRLALAGDAKSHFIDGGSPLTSGPKSDVVKKNLAEGVRRLVASDGTGSGAPMENVRKALRTAYAVDAHVDAGTLSVDVKALATKVVAALHDEAVRETLTWNASARHSAFYAFSLLTYRPPPDKADEAYATARRAILIATSMCTEEHIASSEINVQEAYARVASRKGPFHILDTYTPCASSLRFDLADYAHRIYASWSLASSPTLNAYLGARPDGRAAAEDALADAAERVMTKWRTKPESLLSSYVAELVACEQRPLRGALMVLPIATNASYVLTRRADMSGLTYRIDGVSVSTPLYLTYVTGECVSNLGTIPPVLLPRPAVGECPYCGCVLLRYSASGTVRHSVYIADSALQSELIASGNSSVRFFNPSQASAYGTSLLLFPNGTVVRILAFESQRVFVVSATYISIAVAGTILAVAVVVITVKMIISYTRDSRGYDALSEYDDDV</sequence>
<evidence type="ECO:0000256" key="1">
    <source>
        <dbReference type="ARBA" id="ARBA00004563"/>
    </source>
</evidence>
<keyword evidence="13" id="KW-1039">Host endosome</keyword>
<evidence type="ECO:0000256" key="2">
    <source>
        <dbReference type="ARBA" id="ARBA00022506"/>
    </source>
</evidence>
<proteinExistence type="inferred from homology"/>
<evidence type="ECO:0000256" key="4">
    <source>
        <dbReference type="ARBA" id="ARBA00022521"/>
    </source>
</evidence>
<evidence type="ECO:0000256" key="13">
    <source>
        <dbReference type="ARBA" id="ARBA00023046"/>
    </source>
</evidence>
<keyword evidence="16" id="KW-1160">Virus entry into host cell</keyword>
<evidence type="ECO:0000256" key="12">
    <source>
        <dbReference type="ARBA" id="ARBA00022989"/>
    </source>
</evidence>
<keyword evidence="10" id="KW-0261">Viral envelope protein</keyword>
<keyword evidence="2" id="KW-1168">Fusion of virus membrane with host membrane</keyword>
<keyword evidence="8" id="KW-0946">Virion</keyword>
<evidence type="ECO:0000256" key="18">
    <source>
        <dbReference type="SAM" id="Phobius"/>
    </source>
</evidence>
<dbReference type="HAMAP" id="MF_04033">
    <property type="entry name" value="HSV_GH"/>
    <property type="match status" value="1"/>
</dbReference>
<dbReference type="GO" id="GO:0019031">
    <property type="term" value="C:viral envelope"/>
    <property type="evidence" value="ECO:0007669"/>
    <property type="project" value="UniProtKB-KW"/>
</dbReference>
<evidence type="ECO:0000256" key="5">
    <source>
        <dbReference type="ARBA" id="ARBA00022595"/>
    </source>
</evidence>
<keyword evidence="7" id="KW-0732">Signal</keyword>
<dbReference type="InterPro" id="IPR038172">
    <property type="entry name" value="Herpes_glycoH_C_sf"/>
</dbReference>
<dbReference type="GO" id="GO:0055036">
    <property type="term" value="C:virion membrane"/>
    <property type="evidence" value="ECO:0007669"/>
    <property type="project" value="UniProtKB-SubCell"/>
</dbReference>
<evidence type="ECO:0000256" key="11">
    <source>
        <dbReference type="ARBA" id="ARBA00022981"/>
    </source>
</evidence>
<keyword evidence="4" id="KW-1169">Fusion of virus membrane with host cell membrane</keyword>
<protein>
    <submittedName>
        <fullName evidence="20">Glycoprotein H</fullName>
    </submittedName>
</protein>
<dbReference type="EMBL" id="OR540300">
    <property type="protein sequence ID" value="WOL23301.1"/>
    <property type="molecule type" value="Genomic_DNA"/>
</dbReference>
<evidence type="ECO:0000259" key="19">
    <source>
        <dbReference type="Pfam" id="PF17488"/>
    </source>
</evidence>
<dbReference type="GO" id="GO:0046718">
    <property type="term" value="P:symbiont entry into host cell"/>
    <property type="evidence" value="ECO:0007669"/>
    <property type="project" value="UniProtKB-KW"/>
</dbReference>
<evidence type="ECO:0000256" key="9">
    <source>
        <dbReference type="ARBA" id="ARBA00022870"/>
    </source>
</evidence>
<accession>A0AAU0K6I8</accession>
<dbReference type="Gene3D" id="3.30.500.50">
    <property type="match status" value="1"/>
</dbReference>
<dbReference type="Pfam" id="PF17488">
    <property type="entry name" value="Herpes_glycoH_C"/>
    <property type="match status" value="1"/>
</dbReference>
<dbReference type="Gene3D" id="2.60.40.3190">
    <property type="entry name" value="Herpesvirus glycoprotein H, C-terminal domain"/>
    <property type="match status" value="1"/>
</dbReference>
<keyword evidence="6 18" id="KW-0812">Transmembrane</keyword>
<dbReference type="InterPro" id="IPR035305">
    <property type="entry name" value="Herpes_glycoH_C"/>
</dbReference>
<name>A0AAU0K6I8_9ALPH</name>
<keyword evidence="14 18" id="KW-0472">Membrane</keyword>
<dbReference type="Pfam" id="PF02489">
    <property type="entry name" value="Herpes_glycop_H"/>
    <property type="match status" value="1"/>
</dbReference>
<feature type="transmembrane region" description="Helical" evidence="18">
    <location>
        <begin position="828"/>
        <end position="851"/>
    </location>
</feature>
<keyword evidence="15" id="KW-0325">Glycoprotein</keyword>
<evidence type="ECO:0000256" key="3">
    <source>
        <dbReference type="ARBA" id="ARBA00022511"/>
    </source>
</evidence>